<dbReference type="GeneID" id="8589678"/>
<dbReference type="EMBL" id="HE601413">
    <property type="protein sequence ID" value="CAP35411.2"/>
    <property type="molecule type" value="Genomic_DNA"/>
</dbReference>
<evidence type="ECO:0000313" key="3">
    <source>
        <dbReference type="Proteomes" id="UP000008549"/>
    </source>
</evidence>
<name>A8XRZ2_CAEBR</name>
<dbReference type="InParanoid" id="A8XRZ2"/>
<dbReference type="KEGG" id="cbr:CBG_17866"/>
<accession>A8XRZ2</accession>
<gene>
    <name evidence="2 4" type="ORF">CBG17866</name>
    <name evidence="2" type="ORF">CBG_17866</name>
</gene>
<sequence length="116" mass="13152">MKFVLCILAILGCASAQFGPSAKQQIIDAHNYLRSDIANPYGAFDEPKKSATNMREIGQRATEQWENEFANYGWISNMMDDDAFESGIKEATQMRKPEGCSNLQRKTDLLCLRQRI</sequence>
<evidence type="ECO:0000313" key="2">
    <source>
        <dbReference type="EMBL" id="CAP35411.2"/>
    </source>
</evidence>
<dbReference type="SUPFAM" id="SSF55797">
    <property type="entry name" value="PR-1-like"/>
    <property type="match status" value="1"/>
</dbReference>
<dbReference type="WormBase" id="CBG17866">
    <property type="protein sequence ID" value="CBP49929"/>
    <property type="gene ID" value="WBGene00037381"/>
</dbReference>
<organism evidence="2 3">
    <name type="scientific">Caenorhabditis briggsae</name>
    <dbReference type="NCBI Taxonomy" id="6238"/>
    <lineage>
        <taxon>Eukaryota</taxon>
        <taxon>Metazoa</taxon>
        <taxon>Ecdysozoa</taxon>
        <taxon>Nematoda</taxon>
        <taxon>Chromadorea</taxon>
        <taxon>Rhabditida</taxon>
        <taxon>Rhabditina</taxon>
        <taxon>Rhabditomorpha</taxon>
        <taxon>Rhabditoidea</taxon>
        <taxon>Rhabditidae</taxon>
        <taxon>Peloderinae</taxon>
        <taxon>Caenorhabditis</taxon>
    </lineage>
</organism>
<dbReference type="RefSeq" id="XP_045096322.1">
    <property type="nucleotide sequence ID" value="XM_045237068.1"/>
</dbReference>
<dbReference type="HOGENOM" id="CLU_2099033_0_0_1"/>
<proteinExistence type="predicted"/>
<evidence type="ECO:0000313" key="4">
    <source>
        <dbReference type="WormBase" id="CBG17866"/>
    </source>
</evidence>
<dbReference type="Proteomes" id="UP000008549">
    <property type="component" value="Unassembled WGS sequence"/>
</dbReference>
<reference evidence="2 3" key="2">
    <citation type="journal article" date="2011" name="PLoS Genet.">
        <title>Caenorhabditis briggsae recombinant inbred line genotypes reveal inter-strain incompatibility and the evolution of recombination.</title>
        <authorList>
            <person name="Ross J.A."/>
            <person name="Koboldt D.C."/>
            <person name="Staisch J.E."/>
            <person name="Chamberlin H.M."/>
            <person name="Gupta B.P."/>
            <person name="Miller R.D."/>
            <person name="Baird S.E."/>
            <person name="Haag E.S."/>
        </authorList>
    </citation>
    <scope>NUCLEOTIDE SEQUENCE [LARGE SCALE GENOMIC DNA]</scope>
    <source>
        <strain evidence="2 3">AF16</strain>
    </source>
</reference>
<protein>
    <submittedName>
        <fullName evidence="2">Protein CBG17866</fullName>
    </submittedName>
</protein>
<feature type="chain" id="PRO_5002733627" evidence="1">
    <location>
        <begin position="17"/>
        <end position="116"/>
    </location>
</feature>
<dbReference type="InterPro" id="IPR035940">
    <property type="entry name" value="CAP_sf"/>
</dbReference>
<reference evidence="2 3" key="1">
    <citation type="journal article" date="2003" name="PLoS Biol.">
        <title>The genome sequence of Caenorhabditis briggsae: a platform for comparative genomics.</title>
        <authorList>
            <person name="Stein L.D."/>
            <person name="Bao Z."/>
            <person name="Blasiar D."/>
            <person name="Blumenthal T."/>
            <person name="Brent M.R."/>
            <person name="Chen N."/>
            <person name="Chinwalla A."/>
            <person name="Clarke L."/>
            <person name="Clee C."/>
            <person name="Coghlan A."/>
            <person name="Coulson A."/>
            <person name="D'Eustachio P."/>
            <person name="Fitch D.H."/>
            <person name="Fulton L.A."/>
            <person name="Fulton R.E."/>
            <person name="Griffiths-Jones S."/>
            <person name="Harris T.W."/>
            <person name="Hillier L.W."/>
            <person name="Kamath R."/>
            <person name="Kuwabara P.E."/>
            <person name="Mardis E.R."/>
            <person name="Marra M.A."/>
            <person name="Miner T.L."/>
            <person name="Minx P."/>
            <person name="Mullikin J.C."/>
            <person name="Plumb R.W."/>
            <person name="Rogers J."/>
            <person name="Schein J.E."/>
            <person name="Sohrmann M."/>
            <person name="Spieth J."/>
            <person name="Stajich J.E."/>
            <person name="Wei C."/>
            <person name="Willey D."/>
            <person name="Wilson R.K."/>
            <person name="Durbin R."/>
            <person name="Waterston R.H."/>
        </authorList>
    </citation>
    <scope>NUCLEOTIDE SEQUENCE [LARGE SCALE GENOMIC DNA]</scope>
    <source>
        <strain evidence="2 3">AF16</strain>
    </source>
</reference>
<dbReference type="GO" id="GO:0005615">
    <property type="term" value="C:extracellular space"/>
    <property type="evidence" value="ECO:0000318"/>
    <property type="project" value="GO_Central"/>
</dbReference>
<dbReference type="CTD" id="8589678"/>
<feature type="signal peptide" evidence="1">
    <location>
        <begin position="1"/>
        <end position="16"/>
    </location>
</feature>
<dbReference type="AlphaFoldDB" id="A8XRZ2"/>
<dbReference type="eggNOG" id="KOG3017">
    <property type="taxonomic scope" value="Eukaryota"/>
</dbReference>
<evidence type="ECO:0000256" key="1">
    <source>
        <dbReference type="SAM" id="SignalP"/>
    </source>
</evidence>
<keyword evidence="3" id="KW-1185">Reference proteome</keyword>
<keyword evidence="1" id="KW-0732">Signal</keyword>